<keyword evidence="6" id="KW-0238">DNA-binding</keyword>
<evidence type="ECO:0000313" key="13">
    <source>
        <dbReference type="Proteomes" id="UP000244093"/>
    </source>
</evidence>
<dbReference type="AlphaFoldDB" id="A0A2R7Y6B8"/>
<dbReference type="Proteomes" id="UP000244093">
    <property type="component" value="Unassembled WGS sequence"/>
</dbReference>
<dbReference type="InterPro" id="IPR027417">
    <property type="entry name" value="P-loop_NTPase"/>
</dbReference>
<evidence type="ECO:0000256" key="8">
    <source>
        <dbReference type="ARBA" id="ARBA00023235"/>
    </source>
</evidence>
<sequence length="900" mass="99661">MFKALNRKLVDVVKSLGINDLTPIQALAIPKVLSGDHVLIVAPTGSGKTEAALLPVLSMMVDHYSDLNPISAIYITPLRALNRDMFERIFKICKHLHVKVSIRHGDTSSSAKALMTSQPPHILITTPETFSYILVHEKLRRYLSNVRWVIIDEFHELLNSKRGTHLLVDLERLGRIANRFQRIALSASISDLEVAAKALAPRGKVSIAAIPGVRESELRVYSSNTVRSPEDKVHTIAELIRGSGKALVFTNTRDEAELLGVKLASLGLKVKVHHGSLSKEVRENAERELKEGSLDAVVSTSSLELGIDVGHIDVVIQSSSPRQASKLLQRTGRSLHRYGLKARGYVVTTSNMDDILESVVICRRAASNQLEPLTIFKGSADVAAHILVGLGLEGGFTLEEALKIFRSSYPYRDAGEELIKGLTDFLVELGYLRMGEDGRYHSTQKGRLYYLKTTMIVESSQYAVVDVTSGSYIGSLDEEFLAVNDVENADLILSGRVWKVISVDDEKKKVYVEPEESLDASVPYWVGENIPVDYKVAREVCSLRQTIYEGKLPEQHKSYLGSEEALNHVLETLVKHVGKGLPIPTDRQLVIEVSNSDSSQIIVVHSCLGTKGNTGLAYLISYKIAERLGHQPALKVDPYRVFVLIDLNLGRNPEILADVIDEVFNVANVEEVLNDAIMKSTLAKYVARRVLVRMGILPEEAPPQVAKALIKRYLRNDVVASEVLNEIKTKYVDVELVKKFLERVSKGEVKRSVVVVEELSPIAAEGLKNVGGYVRVEVEKIPRDLAVELIKRRLLSKKVKLYCLFCGNSWESIVNELPERITCSKCGSGLIGVYFGFNDLRHIVKKALKHGKNYVYALNDEEKALVNELIDTAKLVLDYGKKAVIALAARGVGPKNAVKA</sequence>
<dbReference type="PANTHER" id="PTHR47962">
    <property type="entry name" value="ATP-DEPENDENT HELICASE LHR-RELATED-RELATED"/>
    <property type="match status" value="1"/>
</dbReference>
<dbReference type="GO" id="GO:0005524">
    <property type="term" value="F:ATP binding"/>
    <property type="evidence" value="ECO:0007669"/>
    <property type="project" value="UniProtKB-KW"/>
</dbReference>
<keyword evidence="4" id="KW-0347">Helicase</keyword>
<dbReference type="PROSITE" id="PS51194">
    <property type="entry name" value="HELICASE_CTER"/>
    <property type="match status" value="1"/>
</dbReference>
<dbReference type="GO" id="GO:0140097">
    <property type="term" value="F:catalytic activity, acting on DNA"/>
    <property type="evidence" value="ECO:0007669"/>
    <property type="project" value="UniProtKB-ARBA"/>
</dbReference>
<feature type="domain" description="Helicase C-terminal" evidence="11">
    <location>
        <begin position="232"/>
        <end position="383"/>
    </location>
</feature>
<evidence type="ECO:0000256" key="6">
    <source>
        <dbReference type="ARBA" id="ARBA00023125"/>
    </source>
</evidence>
<keyword evidence="1" id="KW-0547">Nucleotide-binding</keyword>
<accession>A0A2R7Y6B8</accession>
<evidence type="ECO:0000313" key="12">
    <source>
        <dbReference type="EMBL" id="PUA33078.1"/>
    </source>
</evidence>
<dbReference type="Pfam" id="PF00270">
    <property type="entry name" value="DEAD"/>
    <property type="match status" value="1"/>
</dbReference>
<organism evidence="12 13">
    <name type="scientific">Zestosphaera tikiterensis</name>
    <dbReference type="NCBI Taxonomy" id="1973259"/>
    <lineage>
        <taxon>Archaea</taxon>
        <taxon>Thermoproteota</taxon>
        <taxon>Thermoprotei</taxon>
        <taxon>Desulfurococcales</taxon>
        <taxon>Desulfurococcaceae</taxon>
        <taxon>Zestosphaera</taxon>
    </lineage>
</organism>
<dbReference type="GO" id="GO:0003677">
    <property type="term" value="F:DNA binding"/>
    <property type="evidence" value="ECO:0007669"/>
    <property type="project" value="UniProtKB-KW"/>
</dbReference>
<evidence type="ECO:0000256" key="4">
    <source>
        <dbReference type="ARBA" id="ARBA00022806"/>
    </source>
</evidence>
<dbReference type="GO" id="GO:0006281">
    <property type="term" value="P:DNA repair"/>
    <property type="evidence" value="ECO:0007669"/>
    <property type="project" value="UniProtKB-KW"/>
</dbReference>
<dbReference type="CDD" id="cd17922">
    <property type="entry name" value="DEXHc_LHR-like"/>
    <property type="match status" value="1"/>
</dbReference>
<dbReference type="InterPro" id="IPR013701">
    <property type="entry name" value="Lhr-like_DEAD/DEAH_assoc"/>
</dbReference>
<dbReference type="SMART" id="SM00487">
    <property type="entry name" value="DEXDc"/>
    <property type="match status" value="1"/>
</dbReference>
<reference evidence="12 13" key="1">
    <citation type="journal article" date="2018" name="Syst. Appl. Microbiol.">
        <title>A new symbiotic nanoarchaeote (Candidatus Nanoclepta minutus) and its host (Zestosphaera tikiterensis gen. nov., sp. nov.) from a New Zealand hot spring.</title>
        <authorList>
            <person name="St John E."/>
            <person name="Liu Y."/>
            <person name="Podar M."/>
            <person name="Stott M.B."/>
            <person name="Meneghin J."/>
            <person name="Chen Z."/>
            <person name="Lagutin K."/>
            <person name="Mitchell K."/>
            <person name="Reysenbach A.L."/>
        </authorList>
    </citation>
    <scope>NUCLEOTIDE SEQUENCE [LARGE SCALE GENOMIC DNA]</scope>
    <source>
        <strain evidence="12">NZ3</strain>
    </source>
</reference>
<evidence type="ECO:0000256" key="3">
    <source>
        <dbReference type="ARBA" id="ARBA00022801"/>
    </source>
</evidence>
<dbReference type="PIRSF" id="PIRSF037307">
    <property type="entry name" value="Lhr-like_helic_prd"/>
    <property type="match status" value="1"/>
</dbReference>
<dbReference type="InterPro" id="IPR001650">
    <property type="entry name" value="Helicase_C-like"/>
</dbReference>
<keyword evidence="8" id="KW-0413">Isomerase</keyword>
<evidence type="ECO:0008006" key="14">
    <source>
        <dbReference type="Google" id="ProtNLM"/>
    </source>
</evidence>
<dbReference type="InterPro" id="IPR011545">
    <property type="entry name" value="DEAD/DEAH_box_helicase_dom"/>
</dbReference>
<evidence type="ECO:0000256" key="2">
    <source>
        <dbReference type="ARBA" id="ARBA00022763"/>
    </source>
</evidence>
<keyword evidence="5" id="KW-0067">ATP-binding</keyword>
<dbReference type="PANTHER" id="PTHR47962:SF5">
    <property type="entry name" value="ATP-DEPENDENT HELICASE LHR-RELATED"/>
    <property type="match status" value="1"/>
</dbReference>
<gene>
    <name evidence="12" type="ORF">B7O98_01155</name>
</gene>
<keyword evidence="7" id="KW-0234">DNA repair</keyword>
<dbReference type="Pfam" id="PF19306">
    <property type="entry name" value="WHD_Lhr"/>
    <property type="match status" value="1"/>
</dbReference>
<dbReference type="GO" id="GO:0004386">
    <property type="term" value="F:helicase activity"/>
    <property type="evidence" value="ECO:0007669"/>
    <property type="project" value="UniProtKB-KW"/>
</dbReference>
<keyword evidence="3" id="KW-0378">Hydrolase</keyword>
<dbReference type="Pfam" id="PF00271">
    <property type="entry name" value="Helicase_C"/>
    <property type="match status" value="1"/>
</dbReference>
<evidence type="ECO:0000256" key="5">
    <source>
        <dbReference type="ARBA" id="ARBA00022840"/>
    </source>
</evidence>
<evidence type="ECO:0000259" key="10">
    <source>
        <dbReference type="PROSITE" id="PS51192"/>
    </source>
</evidence>
<feature type="non-terminal residue" evidence="12">
    <location>
        <position position="900"/>
    </location>
</feature>
<dbReference type="PROSITE" id="PS51192">
    <property type="entry name" value="HELICASE_ATP_BIND_1"/>
    <property type="match status" value="1"/>
</dbReference>
<dbReference type="InterPro" id="IPR052511">
    <property type="entry name" value="ATP-dep_Helicase"/>
</dbReference>
<evidence type="ECO:0000256" key="9">
    <source>
        <dbReference type="ARBA" id="ARBA00093467"/>
    </source>
</evidence>
<dbReference type="SUPFAM" id="SSF52540">
    <property type="entry name" value="P-loop containing nucleoside triphosphate hydrolases"/>
    <property type="match status" value="1"/>
</dbReference>
<dbReference type="InterPro" id="IPR045628">
    <property type="entry name" value="Lhr_WH_dom"/>
</dbReference>
<evidence type="ECO:0000259" key="11">
    <source>
        <dbReference type="PROSITE" id="PS51194"/>
    </source>
</evidence>
<dbReference type="SMART" id="SM00490">
    <property type="entry name" value="HELICc"/>
    <property type="match status" value="1"/>
</dbReference>
<keyword evidence="2" id="KW-0227">DNA damage</keyword>
<dbReference type="InterPro" id="IPR017170">
    <property type="entry name" value="Lhr-like"/>
</dbReference>
<dbReference type="EMBL" id="NBVN01000002">
    <property type="protein sequence ID" value="PUA33078.1"/>
    <property type="molecule type" value="Genomic_DNA"/>
</dbReference>
<dbReference type="Gene3D" id="3.40.50.300">
    <property type="entry name" value="P-loop containing nucleotide triphosphate hydrolases"/>
    <property type="match status" value="2"/>
</dbReference>
<dbReference type="InterPro" id="IPR014001">
    <property type="entry name" value="Helicase_ATP-bd"/>
</dbReference>
<dbReference type="GO" id="GO:0016887">
    <property type="term" value="F:ATP hydrolysis activity"/>
    <property type="evidence" value="ECO:0007669"/>
    <property type="project" value="TreeGrafter"/>
</dbReference>
<comment type="similarity">
    <text evidence="9">Belongs to the Lhr helicase family. Lhr-Core subfamily.</text>
</comment>
<protein>
    <recommendedName>
        <fullName evidence="14">DEAD/DEAH box helicase</fullName>
    </recommendedName>
</protein>
<proteinExistence type="inferred from homology"/>
<comment type="caution">
    <text evidence="12">The sequence shown here is derived from an EMBL/GenBank/DDBJ whole genome shotgun (WGS) entry which is preliminary data.</text>
</comment>
<dbReference type="Pfam" id="PF08494">
    <property type="entry name" value="DEAD_assoc"/>
    <property type="match status" value="1"/>
</dbReference>
<evidence type="ECO:0000256" key="1">
    <source>
        <dbReference type="ARBA" id="ARBA00022741"/>
    </source>
</evidence>
<feature type="domain" description="Helicase ATP-binding" evidence="10">
    <location>
        <begin position="29"/>
        <end position="207"/>
    </location>
</feature>
<evidence type="ECO:0000256" key="7">
    <source>
        <dbReference type="ARBA" id="ARBA00023204"/>
    </source>
</evidence>
<name>A0A2R7Y6B8_9CREN</name>